<dbReference type="STRING" id="1030841.HMPREF9370_0883"/>
<comment type="caution">
    <text evidence="15">The sequence shown here is derived from an EMBL/GenBank/DDBJ whole genome shotgun (WGS) entry which is preliminary data.</text>
</comment>
<dbReference type="SUPFAM" id="SSF51064">
    <property type="entry name" value="Head domain of nucleotide exchange factor GrpE"/>
    <property type="match status" value="1"/>
</dbReference>
<dbReference type="GO" id="GO:0051087">
    <property type="term" value="F:protein-folding chaperone binding"/>
    <property type="evidence" value="ECO:0007669"/>
    <property type="project" value="InterPro"/>
</dbReference>
<keyword evidence="13" id="KW-0175">Coiled coil</keyword>
<evidence type="ECO:0000256" key="7">
    <source>
        <dbReference type="ARBA" id="ARBA00053401"/>
    </source>
</evidence>
<evidence type="ECO:0000256" key="10">
    <source>
        <dbReference type="HAMAP-Rule" id="MF_01151"/>
    </source>
</evidence>
<evidence type="ECO:0000256" key="5">
    <source>
        <dbReference type="ARBA" id="ARBA00023016"/>
    </source>
</evidence>
<dbReference type="HAMAP" id="MF_01151">
    <property type="entry name" value="GrpE"/>
    <property type="match status" value="1"/>
</dbReference>
<evidence type="ECO:0000256" key="6">
    <source>
        <dbReference type="ARBA" id="ARBA00023186"/>
    </source>
</evidence>
<dbReference type="HOGENOM" id="CLU_057217_6_1_4"/>
<proteinExistence type="inferred from homology"/>
<comment type="similarity">
    <text evidence="2 10 12">Belongs to the GrpE family.</text>
</comment>
<evidence type="ECO:0000256" key="8">
    <source>
        <dbReference type="ARBA" id="ARBA00072274"/>
    </source>
</evidence>
<dbReference type="EMBL" id="AGAZ01000033">
    <property type="protein sequence ID" value="EGZ48588.1"/>
    <property type="molecule type" value="Genomic_DNA"/>
</dbReference>
<dbReference type="PRINTS" id="PR00773">
    <property type="entry name" value="GRPEPROTEIN"/>
</dbReference>
<dbReference type="InterPro" id="IPR009012">
    <property type="entry name" value="GrpE_head"/>
</dbReference>
<evidence type="ECO:0000256" key="12">
    <source>
        <dbReference type="RuleBase" id="RU004478"/>
    </source>
</evidence>
<comment type="subunit">
    <text evidence="3 10">Homodimer.</text>
</comment>
<evidence type="ECO:0000256" key="9">
    <source>
        <dbReference type="ARBA" id="ARBA00076414"/>
    </source>
</evidence>
<organism evidence="15 16">
    <name type="scientific">Neisseria wadsworthii 9715</name>
    <dbReference type="NCBI Taxonomy" id="1030841"/>
    <lineage>
        <taxon>Bacteria</taxon>
        <taxon>Pseudomonadati</taxon>
        <taxon>Pseudomonadota</taxon>
        <taxon>Betaproteobacteria</taxon>
        <taxon>Neisseriales</taxon>
        <taxon>Neisseriaceae</taxon>
        <taxon>Neisseria</taxon>
    </lineage>
</organism>
<sequence>MKFTSLFRKGRNMTEQTQYPEENLTDNEENIESSEQQDEAEQGTTPTYEELQAKVAELEEQLKEEQLRGLANEQNLRRRHQEEILATHKFAGQKFATEMLPVKDYLEMALLDQSGNFDALKMGVQMTLNELNKAFDSTQIKEINPQPGDKLDPHHHQAMQMVESEQEPNTIVNVMKKGYTLADRVLRPAMVTVAKGNEA</sequence>
<evidence type="ECO:0000256" key="1">
    <source>
        <dbReference type="ARBA" id="ARBA00004496"/>
    </source>
</evidence>
<dbReference type="GO" id="GO:0051082">
    <property type="term" value="F:unfolded protein binding"/>
    <property type="evidence" value="ECO:0007669"/>
    <property type="project" value="TreeGrafter"/>
</dbReference>
<keyword evidence="4 10" id="KW-0963">Cytoplasm</keyword>
<evidence type="ECO:0000313" key="15">
    <source>
        <dbReference type="EMBL" id="EGZ48588.1"/>
    </source>
</evidence>
<accession>G4CP74</accession>
<comment type="subcellular location">
    <subcellularLocation>
        <location evidence="1 10">Cytoplasm</location>
    </subcellularLocation>
</comment>
<dbReference type="NCBIfam" id="NF010737">
    <property type="entry name" value="PRK14139.1"/>
    <property type="match status" value="1"/>
</dbReference>
<dbReference type="CDD" id="cd00446">
    <property type="entry name" value="GrpE"/>
    <property type="match status" value="1"/>
</dbReference>
<dbReference type="NCBIfam" id="NF010738">
    <property type="entry name" value="PRK14140.1"/>
    <property type="match status" value="1"/>
</dbReference>
<dbReference type="GO" id="GO:0006457">
    <property type="term" value="P:protein folding"/>
    <property type="evidence" value="ECO:0007669"/>
    <property type="project" value="InterPro"/>
</dbReference>
<dbReference type="Gene3D" id="3.90.20.20">
    <property type="match status" value="1"/>
</dbReference>
<comment type="function">
    <text evidence="7 10 11">Participates actively in the response to hyperosmotic and heat shock by preventing the aggregation of stress-denatured proteins, in association with DnaK and GrpE. It is the nucleotide exchange factor for DnaK and may function as a thermosensor. Unfolded proteins bind initially to DnaJ; upon interaction with the DnaJ-bound protein, DnaK hydrolyzes its bound ATP, resulting in the formation of a stable complex. GrpE releases ADP from DnaK; ATP binding to DnaK triggers the release of the substrate protein, thus completing the reaction cycle. Several rounds of ATP-dependent interactions between DnaJ, DnaK and GrpE are required for fully efficient folding.</text>
</comment>
<feature type="coiled-coil region" evidence="13">
    <location>
        <begin position="48"/>
        <end position="75"/>
    </location>
</feature>
<dbReference type="GO" id="GO:0005829">
    <property type="term" value="C:cytosol"/>
    <property type="evidence" value="ECO:0007669"/>
    <property type="project" value="TreeGrafter"/>
</dbReference>
<evidence type="ECO:0000256" key="13">
    <source>
        <dbReference type="SAM" id="Coils"/>
    </source>
</evidence>
<dbReference type="AlphaFoldDB" id="G4CP74"/>
<dbReference type="PANTHER" id="PTHR21237:SF23">
    <property type="entry name" value="GRPE PROTEIN HOMOLOG, MITOCHONDRIAL"/>
    <property type="match status" value="1"/>
</dbReference>
<evidence type="ECO:0000256" key="4">
    <source>
        <dbReference type="ARBA" id="ARBA00022490"/>
    </source>
</evidence>
<dbReference type="Pfam" id="PF01025">
    <property type="entry name" value="GrpE"/>
    <property type="match status" value="1"/>
</dbReference>
<dbReference type="GO" id="GO:0042803">
    <property type="term" value="F:protein homodimerization activity"/>
    <property type="evidence" value="ECO:0007669"/>
    <property type="project" value="InterPro"/>
</dbReference>
<keyword evidence="6 10" id="KW-0143">Chaperone</keyword>
<evidence type="ECO:0000256" key="11">
    <source>
        <dbReference type="RuleBase" id="RU000639"/>
    </source>
</evidence>
<dbReference type="Gene3D" id="2.30.22.10">
    <property type="entry name" value="Head domain of nucleotide exchange factor GrpE"/>
    <property type="match status" value="1"/>
</dbReference>
<dbReference type="GO" id="GO:0000774">
    <property type="term" value="F:adenyl-nucleotide exchange factor activity"/>
    <property type="evidence" value="ECO:0007669"/>
    <property type="project" value="InterPro"/>
</dbReference>
<reference evidence="15 16" key="1">
    <citation type="submission" date="2011-06" db="EMBL/GenBank/DDBJ databases">
        <authorList>
            <person name="Muzny D."/>
            <person name="Qin X."/>
            <person name="Deng J."/>
            <person name="Jiang H."/>
            <person name="Liu Y."/>
            <person name="Qu J."/>
            <person name="Song X.-Z."/>
            <person name="Zhang L."/>
            <person name="Thornton R."/>
            <person name="Coyle M."/>
            <person name="Francisco L."/>
            <person name="Jackson L."/>
            <person name="Javaid M."/>
            <person name="Korchina V."/>
            <person name="Kovar C."/>
            <person name="Mata R."/>
            <person name="Mathew T."/>
            <person name="Ngo R."/>
            <person name="Nguyen L."/>
            <person name="Nguyen N."/>
            <person name="Okwuonu G."/>
            <person name="Ongeri F."/>
            <person name="Pham C."/>
            <person name="Simmons D."/>
            <person name="Wilczek-Boney K."/>
            <person name="Hale W."/>
            <person name="Jakkamsetti A."/>
            <person name="Pham P."/>
            <person name="Ruth R."/>
            <person name="San Lucas F."/>
            <person name="Warren J."/>
            <person name="Zhang J."/>
            <person name="Zhao Z."/>
            <person name="Zhou C."/>
            <person name="Zhu D."/>
            <person name="Lee S."/>
            <person name="Bess C."/>
            <person name="Blankenburg K."/>
            <person name="Forbes L."/>
            <person name="Fu Q."/>
            <person name="Gubbala S."/>
            <person name="Hirani K."/>
            <person name="Jayaseelan J.C."/>
            <person name="Lara F."/>
            <person name="Munidasa M."/>
            <person name="Palculict T."/>
            <person name="Patil S."/>
            <person name="Pu L.-L."/>
            <person name="Saada N."/>
            <person name="Tang L."/>
            <person name="Weissenberger G."/>
            <person name="Zhu Y."/>
            <person name="Hemphill L."/>
            <person name="Shang Y."/>
            <person name="Youmans B."/>
            <person name="Ayvaz T."/>
            <person name="Ross M."/>
            <person name="Santibanez J."/>
            <person name="Aqrawi P."/>
            <person name="Gross S."/>
            <person name="Joshi V."/>
            <person name="Fowler G."/>
            <person name="Nazareth L."/>
            <person name="Reid J."/>
            <person name="Worley K."/>
            <person name="Petrosino J."/>
            <person name="Highlander S."/>
            <person name="Gibbs R."/>
        </authorList>
    </citation>
    <scope>NUCLEOTIDE SEQUENCE [LARGE SCALE GENOMIC DNA]</scope>
    <source>
        <strain evidence="15 16">9715</strain>
    </source>
</reference>
<keyword evidence="5 10" id="KW-0346">Stress response</keyword>
<dbReference type="SUPFAM" id="SSF58014">
    <property type="entry name" value="Coiled-coil domain of nucleotide exchange factor GrpE"/>
    <property type="match status" value="1"/>
</dbReference>
<dbReference type="InterPro" id="IPR013805">
    <property type="entry name" value="GrpE_CC"/>
</dbReference>
<name>G4CP74_9NEIS</name>
<evidence type="ECO:0000256" key="2">
    <source>
        <dbReference type="ARBA" id="ARBA00009054"/>
    </source>
</evidence>
<dbReference type="InterPro" id="IPR000740">
    <property type="entry name" value="GrpE"/>
</dbReference>
<protein>
    <recommendedName>
        <fullName evidence="8 10">Protein GrpE</fullName>
    </recommendedName>
    <alternativeName>
        <fullName evidence="9 10">HSP-70 cofactor</fullName>
    </alternativeName>
</protein>
<feature type="region of interest" description="Disordered" evidence="14">
    <location>
        <begin position="1"/>
        <end position="46"/>
    </location>
</feature>
<evidence type="ECO:0000256" key="3">
    <source>
        <dbReference type="ARBA" id="ARBA00011738"/>
    </source>
</evidence>
<feature type="compositionally biased region" description="Acidic residues" evidence="14">
    <location>
        <begin position="23"/>
        <end position="41"/>
    </location>
</feature>
<dbReference type="PROSITE" id="PS01071">
    <property type="entry name" value="GRPE"/>
    <property type="match status" value="1"/>
</dbReference>
<dbReference type="PATRIC" id="fig|1030841.3.peg.866"/>
<dbReference type="FunFam" id="2.30.22.10:FF:000001">
    <property type="entry name" value="Protein GrpE"/>
    <property type="match status" value="1"/>
</dbReference>
<evidence type="ECO:0000313" key="16">
    <source>
        <dbReference type="Proteomes" id="UP000005336"/>
    </source>
</evidence>
<dbReference type="Proteomes" id="UP000005336">
    <property type="component" value="Unassembled WGS sequence"/>
</dbReference>
<dbReference type="PANTHER" id="PTHR21237">
    <property type="entry name" value="GRPE PROTEIN"/>
    <property type="match status" value="1"/>
</dbReference>
<evidence type="ECO:0000256" key="14">
    <source>
        <dbReference type="SAM" id="MobiDB-lite"/>
    </source>
</evidence>
<gene>
    <name evidence="10 15" type="primary">grpE</name>
    <name evidence="15" type="ORF">HMPREF9370_0883</name>
</gene>
<keyword evidence="16" id="KW-1185">Reference proteome</keyword>